<proteinExistence type="inferred from homology"/>
<name>A0ABU9KD72_9BACI</name>
<keyword evidence="7 9" id="KW-0472">Membrane</keyword>
<dbReference type="NCBIfam" id="NF041012">
    <property type="entry name" value="T4P_ComGB"/>
    <property type="match status" value="1"/>
</dbReference>
<evidence type="ECO:0000256" key="9">
    <source>
        <dbReference type="SAM" id="Phobius"/>
    </source>
</evidence>
<evidence type="ECO:0000256" key="8">
    <source>
        <dbReference type="RuleBase" id="RU003923"/>
    </source>
</evidence>
<feature type="domain" description="Type II secretion system protein GspF" evidence="10">
    <location>
        <begin position="11"/>
        <end position="125"/>
    </location>
</feature>
<feature type="transmembrane region" description="Helical" evidence="9">
    <location>
        <begin position="107"/>
        <end position="129"/>
    </location>
</feature>
<dbReference type="PANTHER" id="PTHR30012:SF0">
    <property type="entry name" value="TYPE II SECRETION SYSTEM PROTEIN F-RELATED"/>
    <property type="match status" value="1"/>
</dbReference>
<evidence type="ECO:0000259" key="10">
    <source>
        <dbReference type="Pfam" id="PF00482"/>
    </source>
</evidence>
<evidence type="ECO:0000256" key="4">
    <source>
        <dbReference type="ARBA" id="ARBA00022475"/>
    </source>
</evidence>
<comment type="caution">
    <text evidence="11">The sequence shown here is derived from an EMBL/GenBank/DDBJ whole genome shotgun (WGS) entry which is preliminary data.</text>
</comment>
<reference evidence="11 12" key="1">
    <citation type="submission" date="2024-04" db="EMBL/GenBank/DDBJ databases">
        <title>Bacillus oryzaecorticis sp. nov., a moderately halophilic bacterium isolated from rice husks.</title>
        <authorList>
            <person name="Zhu H.-S."/>
        </authorList>
    </citation>
    <scope>NUCLEOTIDE SEQUENCE [LARGE SCALE GENOMIC DNA]</scope>
    <source>
        <strain evidence="11 12">ZC255</strain>
    </source>
</reference>
<dbReference type="PROSITE" id="PS00874">
    <property type="entry name" value="T2SP_F"/>
    <property type="match status" value="1"/>
</dbReference>
<evidence type="ECO:0000256" key="6">
    <source>
        <dbReference type="ARBA" id="ARBA00022989"/>
    </source>
</evidence>
<dbReference type="InterPro" id="IPR042094">
    <property type="entry name" value="T2SS_GspF_sf"/>
</dbReference>
<keyword evidence="5 8" id="KW-0812">Transmembrane</keyword>
<keyword evidence="3 8" id="KW-0813">Transport</keyword>
<comment type="subcellular location">
    <subcellularLocation>
        <location evidence="1 8">Cell membrane</location>
        <topology evidence="1 8">Multi-pass membrane protein</topology>
    </subcellularLocation>
</comment>
<feature type="transmembrane region" description="Helical" evidence="9">
    <location>
        <begin position="314"/>
        <end position="334"/>
    </location>
</feature>
<evidence type="ECO:0000256" key="5">
    <source>
        <dbReference type="ARBA" id="ARBA00022692"/>
    </source>
</evidence>
<evidence type="ECO:0000256" key="1">
    <source>
        <dbReference type="ARBA" id="ARBA00004651"/>
    </source>
</evidence>
<dbReference type="InterPro" id="IPR018076">
    <property type="entry name" value="T2SS_GspF_dom"/>
</dbReference>
<dbReference type="PRINTS" id="PR00812">
    <property type="entry name" value="BCTERIALGSPF"/>
</dbReference>
<feature type="domain" description="Type II secretion system protein GspF" evidence="10">
    <location>
        <begin position="210"/>
        <end position="332"/>
    </location>
</feature>
<organism evidence="11 12">
    <name type="scientific">Rossellomorea oryzaecorticis</name>
    <dbReference type="NCBI Taxonomy" id="1396505"/>
    <lineage>
        <taxon>Bacteria</taxon>
        <taxon>Bacillati</taxon>
        <taxon>Bacillota</taxon>
        <taxon>Bacilli</taxon>
        <taxon>Bacillales</taxon>
        <taxon>Bacillaceae</taxon>
        <taxon>Rossellomorea</taxon>
    </lineage>
</organism>
<keyword evidence="6 9" id="KW-1133">Transmembrane helix</keyword>
<evidence type="ECO:0000313" key="11">
    <source>
        <dbReference type="EMBL" id="MEL3974067.1"/>
    </source>
</evidence>
<accession>A0ABU9KD72</accession>
<dbReference type="Gene3D" id="1.20.81.30">
    <property type="entry name" value="Type II secretion system (T2SS), domain F"/>
    <property type="match status" value="2"/>
</dbReference>
<keyword evidence="12" id="KW-1185">Reference proteome</keyword>
<dbReference type="RefSeq" id="WP_341985585.1">
    <property type="nucleotide sequence ID" value="NZ_JBBYAF010000042.1"/>
</dbReference>
<protein>
    <submittedName>
        <fullName evidence="11">Competence type IV pilus assembly protein ComGB</fullName>
    </submittedName>
</protein>
<evidence type="ECO:0000256" key="3">
    <source>
        <dbReference type="ARBA" id="ARBA00022448"/>
    </source>
</evidence>
<dbReference type="PANTHER" id="PTHR30012">
    <property type="entry name" value="GENERAL SECRETION PATHWAY PROTEIN"/>
    <property type="match status" value="1"/>
</dbReference>
<comment type="similarity">
    <text evidence="2 8">Belongs to the GSP F family.</text>
</comment>
<evidence type="ECO:0000313" key="12">
    <source>
        <dbReference type="Proteomes" id="UP001389717"/>
    </source>
</evidence>
<evidence type="ECO:0000256" key="2">
    <source>
        <dbReference type="ARBA" id="ARBA00005745"/>
    </source>
</evidence>
<dbReference type="InterPro" id="IPR003004">
    <property type="entry name" value="GspF/PilC"/>
</dbReference>
<keyword evidence="4" id="KW-1003">Cell membrane</keyword>
<dbReference type="EMBL" id="JBBYAF010000042">
    <property type="protein sequence ID" value="MEL3974067.1"/>
    <property type="molecule type" value="Genomic_DNA"/>
</dbReference>
<gene>
    <name evidence="11" type="primary">comGB</name>
    <name evidence="11" type="ORF">AAEO50_17425</name>
</gene>
<dbReference type="Proteomes" id="UP001389717">
    <property type="component" value="Unassembled WGS sequence"/>
</dbReference>
<dbReference type="InterPro" id="IPR047692">
    <property type="entry name" value="T4P_ComGB"/>
</dbReference>
<dbReference type="InterPro" id="IPR001992">
    <property type="entry name" value="T2SS_GspF/T4SS_PilC_CS"/>
</dbReference>
<sequence>MRKRDDQGKLLKRIGDLLLKGYSFSEAIDFLLVSGRSGPEKLKRSIIHSLQKGESLSSIFDRLLKVPSQVSAQIFFAEHHGQMGTTLVEAGHYLIKKNEEKQKIVKIIQYPVLLVIVAILLMVLLHKVLFPRFQALYSSIGYDETTSIRYLVLFIENFPIYFFVLLLILTFVSFFLFMLKDKLFQVKHVLLLSKLPLLSLFIKLGHTHFFAREFSFLLRNGVSITESLIIIEKQSYRPVFQYISKRLLRGLREGETLHECISKIPLFKEELSFVIAHGQTNGRLADELEMYSEICFTELEEKGKRILTYIQPTIFAFVGLFIMLIYFSIMLPLFQMMQGI</sequence>
<dbReference type="Pfam" id="PF00482">
    <property type="entry name" value="T2SSF"/>
    <property type="match status" value="2"/>
</dbReference>
<feature type="transmembrane region" description="Helical" evidence="9">
    <location>
        <begin position="160"/>
        <end position="179"/>
    </location>
</feature>
<evidence type="ECO:0000256" key="7">
    <source>
        <dbReference type="ARBA" id="ARBA00023136"/>
    </source>
</evidence>